<name>W4KHV2_HETIT</name>
<dbReference type="AlphaFoldDB" id="W4KHV2"/>
<dbReference type="SUPFAM" id="SSF51735">
    <property type="entry name" value="NAD(P)-binding Rossmann-fold domains"/>
    <property type="match status" value="1"/>
</dbReference>
<proteinExistence type="predicted"/>
<accession>W4KHV2</accession>
<evidence type="ECO:0000256" key="2">
    <source>
        <dbReference type="ARBA" id="ARBA00023002"/>
    </source>
</evidence>
<keyword evidence="2" id="KW-0560">Oxidoreductase</keyword>
<dbReference type="KEGG" id="hir:HETIRDRAFT_165861"/>
<dbReference type="PANTHER" id="PTHR47706:SF9">
    <property type="entry name" value="NMRA-LIKE DOMAIN-CONTAINING PROTEIN-RELATED"/>
    <property type="match status" value="1"/>
</dbReference>
<dbReference type="GO" id="GO:0016491">
    <property type="term" value="F:oxidoreductase activity"/>
    <property type="evidence" value="ECO:0007669"/>
    <property type="project" value="UniProtKB-KW"/>
</dbReference>
<dbReference type="Pfam" id="PF05368">
    <property type="entry name" value="NmrA"/>
    <property type="match status" value="1"/>
</dbReference>
<reference evidence="4 5" key="1">
    <citation type="journal article" date="2012" name="New Phytol.">
        <title>Insight into trade-off between wood decay and parasitism from the genome of a fungal forest pathogen.</title>
        <authorList>
            <person name="Olson A."/>
            <person name="Aerts A."/>
            <person name="Asiegbu F."/>
            <person name="Belbahri L."/>
            <person name="Bouzid O."/>
            <person name="Broberg A."/>
            <person name="Canback B."/>
            <person name="Coutinho P.M."/>
            <person name="Cullen D."/>
            <person name="Dalman K."/>
            <person name="Deflorio G."/>
            <person name="van Diepen L.T."/>
            <person name="Dunand C."/>
            <person name="Duplessis S."/>
            <person name="Durling M."/>
            <person name="Gonthier P."/>
            <person name="Grimwood J."/>
            <person name="Fossdal C.G."/>
            <person name="Hansson D."/>
            <person name="Henrissat B."/>
            <person name="Hietala A."/>
            <person name="Himmelstrand K."/>
            <person name="Hoffmeister D."/>
            <person name="Hogberg N."/>
            <person name="James T.Y."/>
            <person name="Karlsson M."/>
            <person name="Kohler A."/>
            <person name="Kues U."/>
            <person name="Lee Y.H."/>
            <person name="Lin Y.C."/>
            <person name="Lind M."/>
            <person name="Lindquist E."/>
            <person name="Lombard V."/>
            <person name="Lucas S."/>
            <person name="Lunden K."/>
            <person name="Morin E."/>
            <person name="Murat C."/>
            <person name="Park J."/>
            <person name="Raffaello T."/>
            <person name="Rouze P."/>
            <person name="Salamov A."/>
            <person name="Schmutz J."/>
            <person name="Solheim H."/>
            <person name="Stahlberg J."/>
            <person name="Velez H."/>
            <person name="de Vries R.P."/>
            <person name="Wiebenga A."/>
            <person name="Woodward S."/>
            <person name="Yakovlev I."/>
            <person name="Garbelotto M."/>
            <person name="Martin F."/>
            <person name="Grigoriev I.V."/>
            <person name="Stenlid J."/>
        </authorList>
    </citation>
    <scope>NUCLEOTIDE SEQUENCE [LARGE SCALE GENOMIC DNA]</scope>
    <source>
        <strain evidence="4 5">TC 32-1</strain>
    </source>
</reference>
<evidence type="ECO:0000313" key="4">
    <source>
        <dbReference type="EMBL" id="ETW84890.1"/>
    </source>
</evidence>
<dbReference type="InParanoid" id="W4KHV2"/>
<dbReference type="OrthoDB" id="5283654at2759"/>
<dbReference type="Gene3D" id="3.90.25.10">
    <property type="entry name" value="UDP-galactose 4-epimerase, domain 1"/>
    <property type="match status" value="1"/>
</dbReference>
<protein>
    <recommendedName>
        <fullName evidence="3">NmrA-like domain-containing protein</fullName>
    </recommendedName>
</protein>
<evidence type="ECO:0000256" key="1">
    <source>
        <dbReference type="ARBA" id="ARBA00022857"/>
    </source>
</evidence>
<sequence length="330" mass="36146">MSYTTSAHLSRGQISIAIAGGTGSLGREISTVFLTAPYRVFFSQVIVFTRDINSASARALAGLGAVLHQIVAQPDSGSEDKDVLRDALRGVDAVINALGGDADKGLMDRLFDAALASGVAVYFPSEFGADHRLNNFPGFEHEVWAHKREHAARARARVVENSGDMKIIAVYVGWFMEEAIRPIYGFDTDRGVYTCYGSPSQKFALTSKADVARAVAELSILSMSPVMASSVPDHVRIAGQIASYEKVKDVVKQETGIEVTLASEDLRQHKVRLEENRAEGPIEYIRVLMGEGKLDFSGDVQNELVNPDERSWKWKTLEDEIREVKGGVLR</sequence>
<feature type="domain" description="NmrA-like" evidence="3">
    <location>
        <begin position="16"/>
        <end position="265"/>
    </location>
</feature>
<dbReference type="eggNOG" id="ENOG502S12R">
    <property type="taxonomic scope" value="Eukaryota"/>
</dbReference>
<evidence type="ECO:0000259" key="3">
    <source>
        <dbReference type="Pfam" id="PF05368"/>
    </source>
</evidence>
<dbReference type="HOGENOM" id="CLU_058266_0_0_1"/>
<dbReference type="Proteomes" id="UP000030671">
    <property type="component" value="Unassembled WGS sequence"/>
</dbReference>
<organism evidence="4 5">
    <name type="scientific">Heterobasidion irregulare (strain TC 32-1)</name>
    <dbReference type="NCBI Taxonomy" id="747525"/>
    <lineage>
        <taxon>Eukaryota</taxon>
        <taxon>Fungi</taxon>
        <taxon>Dikarya</taxon>
        <taxon>Basidiomycota</taxon>
        <taxon>Agaricomycotina</taxon>
        <taxon>Agaricomycetes</taxon>
        <taxon>Russulales</taxon>
        <taxon>Bondarzewiaceae</taxon>
        <taxon>Heterobasidion</taxon>
        <taxon>Heterobasidion annosum species complex</taxon>
    </lineage>
</organism>
<gene>
    <name evidence="4" type="ORF">HETIRDRAFT_165861</name>
</gene>
<dbReference type="InterPro" id="IPR036291">
    <property type="entry name" value="NAD(P)-bd_dom_sf"/>
</dbReference>
<evidence type="ECO:0000313" key="5">
    <source>
        <dbReference type="Proteomes" id="UP000030671"/>
    </source>
</evidence>
<dbReference type="EMBL" id="KI925456">
    <property type="protein sequence ID" value="ETW84890.1"/>
    <property type="molecule type" value="Genomic_DNA"/>
</dbReference>
<dbReference type="InterPro" id="IPR051609">
    <property type="entry name" value="NmrA/Isoflavone_reductase-like"/>
</dbReference>
<dbReference type="RefSeq" id="XP_009544515.1">
    <property type="nucleotide sequence ID" value="XM_009546220.1"/>
</dbReference>
<keyword evidence="1" id="KW-0521">NADP</keyword>
<dbReference type="Gene3D" id="3.40.50.720">
    <property type="entry name" value="NAD(P)-binding Rossmann-like Domain"/>
    <property type="match status" value="1"/>
</dbReference>
<dbReference type="InterPro" id="IPR008030">
    <property type="entry name" value="NmrA-like"/>
</dbReference>
<dbReference type="PANTHER" id="PTHR47706">
    <property type="entry name" value="NMRA-LIKE FAMILY PROTEIN"/>
    <property type="match status" value="1"/>
</dbReference>
<dbReference type="GeneID" id="20668016"/>
<keyword evidence="5" id="KW-1185">Reference proteome</keyword>